<dbReference type="Pfam" id="PF00561">
    <property type="entry name" value="Abhydrolase_1"/>
    <property type="match status" value="1"/>
</dbReference>
<dbReference type="InterPro" id="IPR000073">
    <property type="entry name" value="AB_hydrolase_1"/>
</dbReference>
<feature type="domain" description="AB hydrolase-1" evidence="2">
    <location>
        <begin position="39"/>
        <end position="260"/>
    </location>
</feature>
<evidence type="ECO:0000259" key="2">
    <source>
        <dbReference type="Pfam" id="PF00561"/>
    </source>
</evidence>
<name>A0A3E3HXJ2_9FIRM</name>
<dbReference type="PANTHER" id="PTHR43798">
    <property type="entry name" value="MONOACYLGLYCEROL LIPASE"/>
    <property type="match status" value="1"/>
</dbReference>
<organism evidence="3 4">
    <name type="scientific">Eisenbergiella massiliensis</name>
    <dbReference type="NCBI Taxonomy" id="1720294"/>
    <lineage>
        <taxon>Bacteria</taxon>
        <taxon>Bacillati</taxon>
        <taxon>Bacillota</taxon>
        <taxon>Clostridia</taxon>
        <taxon>Lachnospirales</taxon>
        <taxon>Lachnospiraceae</taxon>
        <taxon>Eisenbergiella</taxon>
    </lineage>
</organism>
<dbReference type="GeneID" id="97989818"/>
<protein>
    <submittedName>
        <fullName evidence="3">Alpha/beta hydrolase</fullName>
    </submittedName>
</protein>
<evidence type="ECO:0000313" key="4">
    <source>
        <dbReference type="Proteomes" id="UP000260812"/>
    </source>
</evidence>
<dbReference type="PANTHER" id="PTHR43798:SF31">
    <property type="entry name" value="AB HYDROLASE SUPERFAMILY PROTEIN YCLE"/>
    <property type="match status" value="1"/>
</dbReference>
<keyword evidence="4" id="KW-1185">Reference proteome</keyword>
<gene>
    <name evidence="3" type="ORF">DXC51_23915</name>
</gene>
<dbReference type="RefSeq" id="WP_021637933.1">
    <property type="nucleotide sequence ID" value="NZ_JBKVLI010000002.1"/>
</dbReference>
<dbReference type="EMBL" id="QVLV01000024">
    <property type="protein sequence ID" value="RGE56540.1"/>
    <property type="molecule type" value="Genomic_DNA"/>
</dbReference>
<proteinExistence type="predicted"/>
<dbReference type="SUPFAM" id="SSF53474">
    <property type="entry name" value="alpha/beta-Hydrolases"/>
    <property type="match status" value="1"/>
</dbReference>
<evidence type="ECO:0000256" key="1">
    <source>
        <dbReference type="ARBA" id="ARBA00022801"/>
    </source>
</evidence>
<reference evidence="3" key="1">
    <citation type="submission" date="2018-08" db="EMBL/GenBank/DDBJ databases">
        <title>A genome reference for cultivated species of the human gut microbiota.</title>
        <authorList>
            <person name="Zou Y."/>
            <person name="Xue W."/>
            <person name="Luo G."/>
        </authorList>
    </citation>
    <scope>NUCLEOTIDE SEQUENCE [LARGE SCALE GENOMIC DNA]</scope>
    <source>
        <strain evidence="3">TF05-5AC</strain>
    </source>
</reference>
<dbReference type="InterPro" id="IPR050266">
    <property type="entry name" value="AB_hydrolase_sf"/>
</dbReference>
<dbReference type="GO" id="GO:0016787">
    <property type="term" value="F:hydrolase activity"/>
    <property type="evidence" value="ECO:0007669"/>
    <property type="project" value="UniProtKB-KW"/>
</dbReference>
<keyword evidence="1 3" id="KW-0378">Hydrolase</keyword>
<sequence>MAVCKIKDIELEYEEYGTGERYLLCCQQSHSKVVNWTIDLAEKAGFHVYDIVIRGFGRSTHITEDLGDTWYDMWAQDACDFADAMGIDKFFYSGVSHGAGIGWHICVNHQERVRAFFSIVGGPHSKDGQETGSARMKTIMAAKTEETWKAHCDACDADFSRERPEGMSEELWELKLRFHEEQIENMRNMSLEEARLNPRKPFPKQKTEEELIAVLSQVKIPVLMMGGMHDPICLPENLVRSCKAVTGSKMIIYEDATHGLDMEHKDEVVRDIVRFCEDRGL</sequence>
<dbReference type="GO" id="GO:0016020">
    <property type="term" value="C:membrane"/>
    <property type="evidence" value="ECO:0007669"/>
    <property type="project" value="TreeGrafter"/>
</dbReference>
<dbReference type="InterPro" id="IPR029058">
    <property type="entry name" value="AB_hydrolase_fold"/>
</dbReference>
<accession>A0A3E3HXJ2</accession>
<dbReference type="Proteomes" id="UP000260812">
    <property type="component" value="Unassembled WGS sequence"/>
</dbReference>
<dbReference type="Gene3D" id="3.40.50.1820">
    <property type="entry name" value="alpha/beta hydrolase"/>
    <property type="match status" value="1"/>
</dbReference>
<dbReference type="AlphaFoldDB" id="A0A3E3HXJ2"/>
<comment type="caution">
    <text evidence="3">The sequence shown here is derived from an EMBL/GenBank/DDBJ whole genome shotgun (WGS) entry which is preliminary data.</text>
</comment>
<evidence type="ECO:0000313" key="3">
    <source>
        <dbReference type="EMBL" id="RGE56540.1"/>
    </source>
</evidence>